<organism evidence="2 3">
    <name type="scientific">Myotis brandtii</name>
    <name type="common">Brandt's bat</name>
    <dbReference type="NCBI Taxonomy" id="109478"/>
    <lineage>
        <taxon>Eukaryota</taxon>
        <taxon>Metazoa</taxon>
        <taxon>Chordata</taxon>
        <taxon>Craniata</taxon>
        <taxon>Vertebrata</taxon>
        <taxon>Euteleostomi</taxon>
        <taxon>Mammalia</taxon>
        <taxon>Eutheria</taxon>
        <taxon>Laurasiatheria</taxon>
        <taxon>Chiroptera</taxon>
        <taxon>Yangochiroptera</taxon>
        <taxon>Vespertilionidae</taxon>
        <taxon>Myotis</taxon>
    </lineage>
</organism>
<reference evidence="2 3" key="1">
    <citation type="journal article" date="2013" name="Nat. Commun.">
        <title>Genome analysis reveals insights into physiology and longevity of the Brandt's bat Myotis brandtii.</title>
        <authorList>
            <person name="Seim I."/>
            <person name="Fang X."/>
            <person name="Xiong Z."/>
            <person name="Lobanov A.V."/>
            <person name="Huang Z."/>
            <person name="Ma S."/>
            <person name="Feng Y."/>
            <person name="Turanov A.A."/>
            <person name="Zhu Y."/>
            <person name="Lenz T.L."/>
            <person name="Gerashchenko M.V."/>
            <person name="Fan D."/>
            <person name="Hee Yim S."/>
            <person name="Yao X."/>
            <person name="Jordan D."/>
            <person name="Xiong Y."/>
            <person name="Ma Y."/>
            <person name="Lyapunov A.N."/>
            <person name="Chen G."/>
            <person name="Kulakova O.I."/>
            <person name="Sun Y."/>
            <person name="Lee S.G."/>
            <person name="Bronson R.T."/>
            <person name="Moskalev A.A."/>
            <person name="Sunyaev S.R."/>
            <person name="Zhang G."/>
            <person name="Krogh A."/>
            <person name="Wang J."/>
            <person name="Gladyshev V.N."/>
        </authorList>
    </citation>
    <scope>NUCLEOTIDE SEQUENCE [LARGE SCALE GENOMIC DNA]</scope>
</reference>
<keyword evidence="3" id="KW-1185">Reference proteome</keyword>
<proteinExistence type="predicted"/>
<evidence type="ECO:0000313" key="2">
    <source>
        <dbReference type="EMBL" id="EPQ17102.1"/>
    </source>
</evidence>
<gene>
    <name evidence="2" type="ORF">D623_10011183</name>
</gene>
<dbReference type="Proteomes" id="UP000052978">
    <property type="component" value="Unassembled WGS sequence"/>
</dbReference>
<evidence type="ECO:0000313" key="3">
    <source>
        <dbReference type="Proteomes" id="UP000052978"/>
    </source>
</evidence>
<name>S7Q885_MYOBR</name>
<protein>
    <submittedName>
        <fullName evidence="2">Uncharacterized protein</fullName>
    </submittedName>
</protein>
<feature type="region of interest" description="Disordered" evidence="1">
    <location>
        <begin position="90"/>
        <end position="109"/>
    </location>
</feature>
<feature type="compositionally biased region" description="Polar residues" evidence="1">
    <location>
        <begin position="95"/>
        <end position="107"/>
    </location>
</feature>
<evidence type="ECO:0000256" key="1">
    <source>
        <dbReference type="SAM" id="MobiDB-lite"/>
    </source>
</evidence>
<dbReference type="EMBL" id="KE164333">
    <property type="protein sequence ID" value="EPQ17102.1"/>
    <property type="molecule type" value="Genomic_DNA"/>
</dbReference>
<sequence length="132" mass="15009">MALWGQDLAQLGLDKDHQAGGMMVQTEESVLGVLEVVQWEAQRDTFLLVLIRKAQWRVLHSVGVQMAQKVERLGYSKGWNLASFEEERGEHADIRSSTQVSETNSLSRRVADASGQKKLFILRNDHDRTKNF</sequence>
<accession>S7Q885</accession>
<dbReference type="AlphaFoldDB" id="S7Q885"/>